<dbReference type="OrthoDB" id="5278621at2759"/>
<organism evidence="2 3">
    <name type="scientific">Saitoella complicata (strain BCRC 22490 / CBS 7301 / JCM 7358 / NBRC 10748 / NRRL Y-17804)</name>
    <dbReference type="NCBI Taxonomy" id="698492"/>
    <lineage>
        <taxon>Eukaryota</taxon>
        <taxon>Fungi</taxon>
        <taxon>Dikarya</taxon>
        <taxon>Ascomycota</taxon>
        <taxon>Taphrinomycotina</taxon>
        <taxon>Taphrinomycotina incertae sedis</taxon>
        <taxon>Saitoella</taxon>
    </lineage>
</organism>
<evidence type="ECO:0000313" key="3">
    <source>
        <dbReference type="Proteomes" id="UP000033140"/>
    </source>
</evidence>
<dbReference type="Proteomes" id="UP000033140">
    <property type="component" value="Unassembled WGS sequence"/>
</dbReference>
<gene>
    <name evidence="2" type="ORF">G7K_3709-t1</name>
</gene>
<reference evidence="2 3" key="1">
    <citation type="journal article" date="2011" name="J. Gen. Appl. Microbiol.">
        <title>Draft genome sequencing of the enigmatic yeast Saitoella complicata.</title>
        <authorList>
            <person name="Nishida H."/>
            <person name="Hamamoto M."/>
            <person name="Sugiyama J."/>
        </authorList>
    </citation>
    <scope>NUCLEOTIDE SEQUENCE [LARGE SCALE GENOMIC DNA]</scope>
    <source>
        <strain evidence="2 3">NRRL Y-17804</strain>
    </source>
</reference>
<feature type="compositionally biased region" description="Polar residues" evidence="1">
    <location>
        <begin position="51"/>
        <end position="62"/>
    </location>
</feature>
<dbReference type="RefSeq" id="XP_019023294.1">
    <property type="nucleotide sequence ID" value="XM_019165470.1"/>
</dbReference>
<proteinExistence type="predicted"/>
<evidence type="ECO:0000256" key="1">
    <source>
        <dbReference type="SAM" id="MobiDB-lite"/>
    </source>
</evidence>
<dbReference type="EMBL" id="BACD03000023">
    <property type="protein sequence ID" value="GAO49560.1"/>
    <property type="molecule type" value="Genomic_DNA"/>
</dbReference>
<accession>A0A0E9NJI3</accession>
<reference evidence="2 3" key="2">
    <citation type="journal article" date="2014" name="J. Gen. Appl. Microbiol.">
        <title>The early diverging ascomycetous budding yeast Saitoella complicata has three histone deacetylases belonging to the Clr6, Hos2, and Rpd3 lineages.</title>
        <authorList>
            <person name="Nishida H."/>
            <person name="Matsumoto T."/>
            <person name="Kondo S."/>
            <person name="Hamamoto M."/>
            <person name="Yoshikawa H."/>
        </authorList>
    </citation>
    <scope>NUCLEOTIDE SEQUENCE [LARGE SCALE GENOMIC DNA]</scope>
    <source>
        <strain evidence="2 3">NRRL Y-17804</strain>
    </source>
</reference>
<comment type="caution">
    <text evidence="2">The sequence shown here is derived from an EMBL/GenBank/DDBJ whole genome shotgun (WGS) entry which is preliminary data.</text>
</comment>
<feature type="compositionally biased region" description="Low complexity" evidence="1">
    <location>
        <begin position="63"/>
        <end position="74"/>
    </location>
</feature>
<feature type="region of interest" description="Disordered" evidence="1">
    <location>
        <begin position="50"/>
        <end position="146"/>
    </location>
</feature>
<name>A0A0E9NJI3_SAICN</name>
<dbReference type="AlphaFoldDB" id="A0A0E9NJI3"/>
<protein>
    <submittedName>
        <fullName evidence="2">Uncharacterized protein</fullName>
    </submittedName>
</protein>
<sequence length="146" mass="15096">MLRTITRRTPLQLAAARRQAIRYNSHRVNDTGEVSKSILHNAKDEIKSAFSAATGSPKTLNPSGSSSSSSSGAAEKVKEGAKAFEKDGSIGSKFEADGEIGSKADQVGGPFSKDGVIGKHFTSDGAIGGTGQKAAETAEKAADEKK</sequence>
<feature type="compositionally biased region" description="Basic and acidic residues" evidence="1">
    <location>
        <begin position="136"/>
        <end position="146"/>
    </location>
</feature>
<reference evidence="2 3" key="3">
    <citation type="journal article" date="2015" name="Genome Announc.">
        <title>Draft Genome Sequence of the Archiascomycetous Yeast Saitoella complicata.</title>
        <authorList>
            <person name="Yamauchi K."/>
            <person name="Kondo S."/>
            <person name="Hamamoto M."/>
            <person name="Takahashi Y."/>
            <person name="Ogura Y."/>
            <person name="Hayashi T."/>
            <person name="Nishida H."/>
        </authorList>
    </citation>
    <scope>NUCLEOTIDE SEQUENCE [LARGE SCALE GENOMIC DNA]</scope>
    <source>
        <strain evidence="2 3">NRRL Y-17804</strain>
    </source>
</reference>
<evidence type="ECO:0000313" key="2">
    <source>
        <dbReference type="EMBL" id="GAO49560.1"/>
    </source>
</evidence>
<feature type="compositionally biased region" description="Basic and acidic residues" evidence="1">
    <location>
        <begin position="75"/>
        <end position="102"/>
    </location>
</feature>
<keyword evidence="3" id="KW-1185">Reference proteome</keyword>